<dbReference type="CDD" id="cd00082">
    <property type="entry name" value="HisKA"/>
    <property type="match status" value="1"/>
</dbReference>
<feature type="transmembrane region" description="Helical" evidence="5">
    <location>
        <begin position="179"/>
        <end position="202"/>
    </location>
</feature>
<evidence type="ECO:0000256" key="4">
    <source>
        <dbReference type="ARBA" id="ARBA00022777"/>
    </source>
</evidence>
<protein>
    <recommendedName>
        <fullName evidence="2">histidine kinase</fullName>
        <ecNumber evidence="2">2.7.13.3</ecNumber>
    </recommendedName>
</protein>
<dbReference type="EMBL" id="AUXZ01000013">
    <property type="protein sequence ID" value="KZN55444.1"/>
    <property type="molecule type" value="Genomic_DNA"/>
</dbReference>
<dbReference type="Proteomes" id="UP000076503">
    <property type="component" value="Unassembled WGS sequence"/>
</dbReference>
<keyword evidence="3" id="KW-0808">Transferase</keyword>
<evidence type="ECO:0000256" key="1">
    <source>
        <dbReference type="ARBA" id="ARBA00000085"/>
    </source>
</evidence>
<dbReference type="AlphaFoldDB" id="A0A167GH60"/>
<keyword evidence="5" id="KW-1133">Transmembrane helix</keyword>
<keyword evidence="5" id="KW-0812">Transmembrane</keyword>
<comment type="caution">
    <text evidence="7">The sequence shown here is derived from an EMBL/GenBank/DDBJ whole genome shotgun (WGS) entry which is preliminary data.</text>
</comment>
<dbReference type="PATRIC" id="fig|1365251.3.peg.240"/>
<sequence>MTIKTSNALNSLRLKFSLVILIGVGLTLVSLFFYHKVENQWRYYSKDIYEVYYLHDDLVQHLGYGGFIHDFKNLVLRKDRARYESKLRQSIYEIKTLITKLERYEQYDSKSLQIIRDVVLEYEQNLTLTLKLIEQGGSSEEIDRAVQVDDTNALAALSRFHLDSRARISKEEQQLNNNFVIAHTVNVISVMIFIGVLVLYFFRLKSAFEKEHTLTIEAQQASKAKSDFLANMSHEIRTPLNGVMGSLQHLQSCITDKRHLETVSIALFSCKNLLRIISDILDFSKVEANQLSLEVTEFSIESIIDPLEADFASQAKQKSLSFHIILTDKIKHSMWLGDPVRIRQILINLISNAVKFTEKGSVTVNIDQV</sequence>
<evidence type="ECO:0000256" key="3">
    <source>
        <dbReference type="ARBA" id="ARBA00022679"/>
    </source>
</evidence>
<evidence type="ECO:0000256" key="5">
    <source>
        <dbReference type="SAM" id="Phobius"/>
    </source>
</evidence>
<dbReference type="SMART" id="SM00388">
    <property type="entry name" value="HisKA"/>
    <property type="match status" value="1"/>
</dbReference>
<dbReference type="EC" id="2.7.13.3" evidence="2"/>
<dbReference type="GO" id="GO:0000155">
    <property type="term" value="F:phosphorelay sensor kinase activity"/>
    <property type="evidence" value="ECO:0007669"/>
    <property type="project" value="InterPro"/>
</dbReference>
<evidence type="ECO:0000313" key="7">
    <source>
        <dbReference type="EMBL" id="KZN55444.1"/>
    </source>
</evidence>
<feature type="domain" description="Histidine kinase" evidence="6">
    <location>
        <begin position="231"/>
        <end position="369"/>
    </location>
</feature>
<comment type="catalytic activity">
    <reaction evidence="1">
        <text>ATP + protein L-histidine = ADP + protein N-phospho-L-histidine.</text>
        <dbReference type="EC" id="2.7.13.3"/>
    </reaction>
</comment>
<feature type="transmembrane region" description="Helical" evidence="5">
    <location>
        <begin position="12"/>
        <end position="34"/>
    </location>
</feature>
<dbReference type="Gene3D" id="1.10.287.130">
    <property type="match status" value="1"/>
</dbReference>
<reference evidence="7 8" key="1">
    <citation type="submission" date="2013-07" db="EMBL/GenBank/DDBJ databases">
        <title>Comparative Genomic and Metabolomic Analysis of Twelve Strains of Pseudoalteromonas luteoviolacea.</title>
        <authorList>
            <person name="Vynne N.G."/>
            <person name="Mansson M."/>
            <person name="Gram L."/>
        </authorList>
    </citation>
    <scope>NUCLEOTIDE SEQUENCE [LARGE SCALE GENOMIC DNA]</scope>
    <source>
        <strain evidence="7 8">H33</strain>
    </source>
</reference>
<evidence type="ECO:0000313" key="8">
    <source>
        <dbReference type="Proteomes" id="UP000076503"/>
    </source>
</evidence>
<dbReference type="InterPro" id="IPR036890">
    <property type="entry name" value="HATPase_C_sf"/>
</dbReference>
<keyword evidence="4" id="KW-0418">Kinase</keyword>
<dbReference type="InterPro" id="IPR003661">
    <property type="entry name" value="HisK_dim/P_dom"/>
</dbReference>
<gene>
    <name evidence="7" type="ORF">N476_06870</name>
</gene>
<organism evidence="7 8">
    <name type="scientific">Pseudoalteromonas luteoviolacea H33</name>
    <dbReference type="NCBI Taxonomy" id="1365251"/>
    <lineage>
        <taxon>Bacteria</taxon>
        <taxon>Pseudomonadati</taxon>
        <taxon>Pseudomonadota</taxon>
        <taxon>Gammaproteobacteria</taxon>
        <taxon>Alteromonadales</taxon>
        <taxon>Pseudoalteromonadaceae</taxon>
        <taxon>Pseudoalteromonas</taxon>
    </lineage>
</organism>
<dbReference type="SUPFAM" id="SSF47384">
    <property type="entry name" value="Homodimeric domain of signal transducing histidine kinase"/>
    <property type="match status" value="1"/>
</dbReference>
<dbReference type="Gene3D" id="3.30.565.10">
    <property type="entry name" value="Histidine kinase-like ATPase, C-terminal domain"/>
    <property type="match status" value="1"/>
</dbReference>
<name>A0A167GH60_9GAMM</name>
<dbReference type="Pfam" id="PF00512">
    <property type="entry name" value="HisKA"/>
    <property type="match status" value="1"/>
</dbReference>
<evidence type="ECO:0000256" key="2">
    <source>
        <dbReference type="ARBA" id="ARBA00012438"/>
    </source>
</evidence>
<dbReference type="InterPro" id="IPR005467">
    <property type="entry name" value="His_kinase_dom"/>
</dbReference>
<keyword evidence="5" id="KW-0472">Membrane</keyword>
<evidence type="ECO:0000259" key="6">
    <source>
        <dbReference type="PROSITE" id="PS50109"/>
    </source>
</evidence>
<dbReference type="PANTHER" id="PTHR43047">
    <property type="entry name" value="TWO-COMPONENT HISTIDINE PROTEIN KINASE"/>
    <property type="match status" value="1"/>
</dbReference>
<accession>A0A167GH60</accession>
<dbReference type="PANTHER" id="PTHR43047:SF64">
    <property type="entry name" value="HISTIDINE KINASE CONTAINING CHEY-HOMOLOGOUS RECEIVER DOMAIN AND PAS DOMAIN-RELATED"/>
    <property type="match status" value="1"/>
</dbReference>
<dbReference type="RefSeq" id="WP_063360029.1">
    <property type="nucleotide sequence ID" value="NZ_AUXZ01000013.1"/>
</dbReference>
<dbReference type="InterPro" id="IPR036097">
    <property type="entry name" value="HisK_dim/P_sf"/>
</dbReference>
<dbReference type="PROSITE" id="PS50109">
    <property type="entry name" value="HIS_KIN"/>
    <property type="match status" value="1"/>
</dbReference>
<dbReference type="OrthoDB" id="9810730at2"/>
<proteinExistence type="predicted"/>
<dbReference type="SUPFAM" id="SSF55874">
    <property type="entry name" value="ATPase domain of HSP90 chaperone/DNA topoisomerase II/histidine kinase"/>
    <property type="match status" value="1"/>
</dbReference>